<feature type="transmembrane region" description="Helical" evidence="2">
    <location>
        <begin position="164"/>
        <end position="185"/>
    </location>
</feature>
<accession>A0A4R6QQ33</accession>
<reference evidence="3 4" key="1">
    <citation type="submission" date="2019-03" db="EMBL/GenBank/DDBJ databases">
        <title>Genomic Encyclopedia of Type Strains, Phase IV (KMG-IV): sequencing the most valuable type-strain genomes for metagenomic binning, comparative biology and taxonomic classification.</title>
        <authorList>
            <person name="Goeker M."/>
        </authorList>
    </citation>
    <scope>NUCLEOTIDE SEQUENCE [LARGE SCALE GENOMIC DNA]</scope>
    <source>
        <strain evidence="3 4">DSM 16998</strain>
    </source>
</reference>
<feature type="transmembrane region" description="Helical" evidence="2">
    <location>
        <begin position="288"/>
        <end position="306"/>
    </location>
</feature>
<feature type="transmembrane region" description="Helical" evidence="2">
    <location>
        <begin position="245"/>
        <end position="268"/>
    </location>
</feature>
<keyword evidence="4" id="KW-1185">Reference proteome</keyword>
<feature type="compositionally biased region" description="Low complexity" evidence="1">
    <location>
        <begin position="1"/>
        <end position="17"/>
    </location>
</feature>
<proteinExistence type="predicted"/>
<dbReference type="EMBL" id="SNXS01000002">
    <property type="protein sequence ID" value="TDP72592.1"/>
    <property type="molecule type" value="Genomic_DNA"/>
</dbReference>
<name>A0A4R6QQ33_9BURK</name>
<feature type="region of interest" description="Disordered" evidence="1">
    <location>
        <begin position="1"/>
        <end position="25"/>
    </location>
</feature>
<dbReference type="Proteomes" id="UP000295361">
    <property type="component" value="Unassembled WGS sequence"/>
</dbReference>
<keyword evidence="2" id="KW-0472">Membrane</keyword>
<evidence type="ECO:0000313" key="4">
    <source>
        <dbReference type="Proteomes" id="UP000295361"/>
    </source>
</evidence>
<evidence type="ECO:0000256" key="1">
    <source>
        <dbReference type="SAM" id="MobiDB-lite"/>
    </source>
</evidence>
<dbReference type="RefSeq" id="WP_133700044.1">
    <property type="nucleotide sequence ID" value="NZ_SNXS01000002.1"/>
</dbReference>
<keyword evidence="2" id="KW-1133">Transmembrane helix</keyword>
<comment type="caution">
    <text evidence="3">The sequence shown here is derived from an EMBL/GenBank/DDBJ whole genome shotgun (WGS) entry which is preliminary data.</text>
</comment>
<gene>
    <name evidence="3" type="ORF">DES47_102337</name>
</gene>
<protein>
    <submittedName>
        <fullName evidence="3">Uncharacterized protein</fullName>
    </submittedName>
</protein>
<organism evidence="3 4">
    <name type="scientific">Roseateles toxinivorans</name>
    <dbReference type="NCBI Taxonomy" id="270368"/>
    <lineage>
        <taxon>Bacteria</taxon>
        <taxon>Pseudomonadati</taxon>
        <taxon>Pseudomonadota</taxon>
        <taxon>Betaproteobacteria</taxon>
        <taxon>Burkholderiales</taxon>
        <taxon>Sphaerotilaceae</taxon>
        <taxon>Roseateles</taxon>
    </lineage>
</organism>
<dbReference type="AlphaFoldDB" id="A0A4R6QQ33"/>
<evidence type="ECO:0000313" key="3">
    <source>
        <dbReference type="EMBL" id="TDP72592.1"/>
    </source>
</evidence>
<dbReference type="OrthoDB" id="9179496at2"/>
<sequence length="326" mass="35158">MSTAATPPASAPAAPAPDSTGKPGQAVFALRVVREDGSEFSGERRFDPTQQDARDIVFDLQLREGGPQPTKDEMDLYAAIGRVHDVLTELYPSSADGSEKRFRQHFVSLFYLARLALEGDSLDRGKTRGGRLAVELARNELKRIEDELIDDEEGRIKNQHLRELALWGTRFSVPLALAYLLLQTSRSGDLLHRLLSSLQIYPSVMANYLVLWVGCFVGVGLSYAYRKPRLALEDLVRLDADRLNVPTRLALAGLSTMLLVMLSAFGVFDITIGASSKLSSLSVDGQGSAMLAFAVGAICGISELALSGALSGKLKSVIPGGKSAPP</sequence>
<keyword evidence="2" id="KW-0812">Transmembrane</keyword>
<feature type="transmembrane region" description="Helical" evidence="2">
    <location>
        <begin position="205"/>
        <end position="225"/>
    </location>
</feature>
<dbReference type="InParanoid" id="A0A4R6QQ33"/>
<evidence type="ECO:0000256" key="2">
    <source>
        <dbReference type="SAM" id="Phobius"/>
    </source>
</evidence>